<keyword evidence="1" id="KW-0732">Signal</keyword>
<dbReference type="RefSeq" id="WP_347706398.1">
    <property type="nucleotide sequence ID" value="NZ_JBDPZD010000008.1"/>
</dbReference>
<comment type="caution">
    <text evidence="2">The sequence shown here is derived from an EMBL/GenBank/DDBJ whole genome shotgun (WGS) entry which is preliminary data.</text>
</comment>
<evidence type="ECO:0000313" key="3">
    <source>
        <dbReference type="Proteomes" id="UP001495147"/>
    </source>
</evidence>
<protein>
    <submittedName>
        <fullName evidence="2">DUF4390 domain-containing protein</fullName>
    </submittedName>
</protein>
<evidence type="ECO:0000256" key="1">
    <source>
        <dbReference type="SAM" id="SignalP"/>
    </source>
</evidence>
<organism evidence="2 3">
    <name type="scientific">Roseateles paludis</name>
    <dbReference type="NCBI Taxonomy" id="3145238"/>
    <lineage>
        <taxon>Bacteria</taxon>
        <taxon>Pseudomonadati</taxon>
        <taxon>Pseudomonadota</taxon>
        <taxon>Betaproteobacteria</taxon>
        <taxon>Burkholderiales</taxon>
        <taxon>Sphaerotilaceae</taxon>
        <taxon>Roseateles</taxon>
    </lineage>
</organism>
<name>A0ABV0G773_9BURK</name>
<evidence type="ECO:0000313" key="2">
    <source>
        <dbReference type="EMBL" id="MEO3693582.1"/>
    </source>
</evidence>
<proteinExistence type="predicted"/>
<feature type="chain" id="PRO_5045531626" evidence="1">
    <location>
        <begin position="24"/>
        <end position="190"/>
    </location>
</feature>
<gene>
    <name evidence="2" type="ORF">ABDJ85_19080</name>
</gene>
<dbReference type="Pfam" id="PF14334">
    <property type="entry name" value="DUF4390"/>
    <property type="match status" value="1"/>
</dbReference>
<accession>A0ABV0G773</accession>
<dbReference type="EMBL" id="JBDPZD010000008">
    <property type="protein sequence ID" value="MEO3693582.1"/>
    <property type="molecule type" value="Genomic_DNA"/>
</dbReference>
<sequence>MSCRAVLLALVALVLALAGAAVRADGIELTQFQTERTDDALELNYSTRFELSRPAEDALHKGAALYFVADVTVFRNRWYWRDSRVGHAERVWRLSWQPLTRQYRVSTGGLHQSFATLTDALASLRGISAWPIAEAKELDTDGRYYLEFSFRLDVSQLPRPLQIGLGSVPGFGLSIEQKRGFNADFSLKAP</sequence>
<dbReference type="Proteomes" id="UP001495147">
    <property type="component" value="Unassembled WGS sequence"/>
</dbReference>
<dbReference type="InterPro" id="IPR025500">
    <property type="entry name" value="DUF4390"/>
</dbReference>
<keyword evidence="3" id="KW-1185">Reference proteome</keyword>
<feature type="signal peptide" evidence="1">
    <location>
        <begin position="1"/>
        <end position="23"/>
    </location>
</feature>
<reference evidence="2 3" key="1">
    <citation type="submission" date="2024-05" db="EMBL/GenBank/DDBJ databases">
        <title>Roseateles sp. DJS-2-20 16S ribosomal RNA gene Genome sequencing and assembly.</title>
        <authorList>
            <person name="Woo H."/>
        </authorList>
    </citation>
    <scope>NUCLEOTIDE SEQUENCE [LARGE SCALE GENOMIC DNA]</scope>
    <source>
        <strain evidence="2 3">DJS-2-20</strain>
    </source>
</reference>